<accession>A0AAE3MLJ7</accession>
<dbReference type="EMBL" id="JAPFQP010000002">
    <property type="protein sequence ID" value="MCX2719556.1"/>
    <property type="molecule type" value="Genomic_DNA"/>
</dbReference>
<protein>
    <submittedName>
        <fullName evidence="1">DUF1853 family protein</fullName>
    </submittedName>
</protein>
<dbReference type="InterPro" id="IPR015003">
    <property type="entry name" value="DUF1853"/>
</dbReference>
<proteinExistence type="predicted"/>
<keyword evidence="2" id="KW-1185">Reference proteome</keyword>
<dbReference type="Proteomes" id="UP001207116">
    <property type="component" value="Unassembled WGS sequence"/>
</dbReference>
<organism evidence="1 2">
    <name type="scientific">Lentiprolixibacter aurantiacus</name>
    <dbReference type="NCBI Taxonomy" id="2993939"/>
    <lineage>
        <taxon>Bacteria</taxon>
        <taxon>Pseudomonadati</taxon>
        <taxon>Bacteroidota</taxon>
        <taxon>Flavobacteriia</taxon>
        <taxon>Flavobacteriales</taxon>
        <taxon>Flavobacteriaceae</taxon>
        <taxon>Lentiprolixibacter</taxon>
    </lineage>
</organism>
<dbReference type="Pfam" id="PF08907">
    <property type="entry name" value="DUF1853"/>
    <property type="match status" value="1"/>
</dbReference>
<dbReference type="AlphaFoldDB" id="A0AAE3MLJ7"/>
<comment type="caution">
    <text evidence="1">The sequence shown here is derived from an EMBL/GenBank/DDBJ whole genome shotgun (WGS) entry which is preliminary data.</text>
</comment>
<evidence type="ECO:0000313" key="2">
    <source>
        <dbReference type="Proteomes" id="UP001207116"/>
    </source>
</evidence>
<name>A0AAE3MLJ7_9FLAO</name>
<sequence length="271" mass="32140">MGSSELNRYLGFLDTPPLWVKKQFGLEQFNFPEVEIAQQWLPQIPEGIRLGHQMEFIFLQCIARSEKYEIIAHNEALRESGRTLGEVDFILFDRKIKEYLHVELTFKFYIIDPDISEPIHRLMGPNRRDMFFTKLDKIRNEQLGQLSTPAGLSILEKLKLFDKKIVPQVCFKAQLFLPFGAEHGHIRPLNTACIAGYWLRFDAFNSPEFKDGLYFIPYKYEWPVNPSFNESYMTHYEVLLELNIRMIKENAPLVWRKKSDSTFEKFFVVWW</sequence>
<gene>
    <name evidence="1" type="ORF">OO016_08080</name>
</gene>
<reference evidence="1" key="1">
    <citation type="submission" date="2022-11" db="EMBL/GenBank/DDBJ databases">
        <title>The characterization of three novel Bacteroidetes species and genomic analysis of their roles in tidal elemental geochemical cycles.</title>
        <authorList>
            <person name="Ma K.-J."/>
        </authorList>
    </citation>
    <scope>NUCLEOTIDE SEQUENCE</scope>
    <source>
        <strain evidence="1">M415</strain>
    </source>
</reference>
<evidence type="ECO:0000313" key="1">
    <source>
        <dbReference type="EMBL" id="MCX2719556.1"/>
    </source>
</evidence>
<dbReference type="RefSeq" id="WP_266012272.1">
    <property type="nucleotide sequence ID" value="NZ_JAPFQP010000002.1"/>
</dbReference>